<protein>
    <submittedName>
        <fullName evidence="3">Methyltransferase type 11</fullName>
    </submittedName>
</protein>
<proteinExistence type="predicted"/>
<evidence type="ECO:0000313" key="4">
    <source>
        <dbReference type="Proteomes" id="UP000245206"/>
    </source>
</evidence>
<dbReference type="Proteomes" id="UP000245206">
    <property type="component" value="Unassembled WGS sequence"/>
</dbReference>
<dbReference type="InterPro" id="IPR041698">
    <property type="entry name" value="Methyltransf_25"/>
</dbReference>
<sequence length="211" mass="24558">MDKYIETFETWNEIANLYQEKFMDFSLYNETYDFFCDSLPISSKILDLGCGPGNITKFLSNKRNDFEIEGTDISVNMINLAKLNNPSLKFFVSDIRKFNVQKIKYNGIISGFCLPYLSLSDIRNLIPKLHNSLKKNGILYISFVQGNPDDSGIKIGKDGRKLYFFYHDINEIKNLLVDSKFRSEKFYSIEYQNNDNSFDTHIIIISKKLNI</sequence>
<evidence type="ECO:0000256" key="1">
    <source>
        <dbReference type="ARBA" id="ARBA00022679"/>
    </source>
</evidence>
<feature type="domain" description="Methyltransferase" evidence="2">
    <location>
        <begin position="45"/>
        <end position="137"/>
    </location>
</feature>
<dbReference type="PANTHER" id="PTHR43861">
    <property type="entry name" value="TRANS-ACONITATE 2-METHYLTRANSFERASE-RELATED"/>
    <property type="match status" value="1"/>
</dbReference>
<accession>A0A2P2DJ73</accession>
<dbReference type="GO" id="GO:0032259">
    <property type="term" value="P:methylation"/>
    <property type="evidence" value="ECO:0007669"/>
    <property type="project" value="UniProtKB-KW"/>
</dbReference>
<organism evidence="3 4">
    <name type="scientific">Leptospira ellinghausenii</name>
    <dbReference type="NCBI Taxonomy" id="1917822"/>
    <lineage>
        <taxon>Bacteria</taxon>
        <taxon>Pseudomonadati</taxon>
        <taxon>Spirochaetota</taxon>
        <taxon>Spirochaetia</taxon>
        <taxon>Leptospirales</taxon>
        <taxon>Leptospiraceae</taxon>
        <taxon>Leptospira</taxon>
    </lineage>
</organism>
<dbReference type="Gene3D" id="3.40.50.150">
    <property type="entry name" value="Vaccinia Virus protein VP39"/>
    <property type="match status" value="1"/>
</dbReference>
<evidence type="ECO:0000313" key="3">
    <source>
        <dbReference type="EMBL" id="GBF44610.1"/>
    </source>
</evidence>
<gene>
    <name evidence="3" type="ORF">LPTSP2_39130</name>
</gene>
<keyword evidence="4" id="KW-1185">Reference proteome</keyword>
<dbReference type="OrthoDB" id="9808140at2"/>
<dbReference type="AlphaFoldDB" id="A0A2P2DJ73"/>
<keyword evidence="1 3" id="KW-0808">Transferase</keyword>
<reference evidence="4" key="1">
    <citation type="journal article" date="2019" name="Microbiol. Immunol.">
        <title>Molecular and phenotypic characterization of Leptospira johnsonii sp. nov., Leptospira ellinghausenii sp. nov. and Leptospira ryugenii sp. nov. isolated from soil and water in Japan.</title>
        <authorList>
            <person name="Masuzawa T."/>
            <person name="Saito M."/>
            <person name="Nakao R."/>
            <person name="Nikaido Y."/>
            <person name="Matsumoto M."/>
            <person name="Ogawa M."/>
            <person name="Yokoyama M."/>
            <person name="Hidaka Y."/>
            <person name="Tomita J."/>
            <person name="Sakakibara K."/>
            <person name="Suzuki K."/>
            <person name="Yasuda S."/>
            <person name="Sato H."/>
            <person name="Yamaguchi M."/>
            <person name="Yoshida S.I."/>
            <person name="Koizumi N."/>
            <person name="Kawamura Y."/>
        </authorList>
    </citation>
    <scope>NUCLEOTIDE SEQUENCE [LARGE SCALE GENOMIC DNA]</scope>
    <source>
        <strain evidence="4">E18</strain>
    </source>
</reference>
<comment type="caution">
    <text evidence="3">The sequence shown here is derived from an EMBL/GenBank/DDBJ whole genome shotgun (WGS) entry which is preliminary data.</text>
</comment>
<keyword evidence="3" id="KW-0489">Methyltransferase</keyword>
<dbReference type="GO" id="GO:0008168">
    <property type="term" value="F:methyltransferase activity"/>
    <property type="evidence" value="ECO:0007669"/>
    <property type="project" value="UniProtKB-KW"/>
</dbReference>
<dbReference type="CDD" id="cd02440">
    <property type="entry name" value="AdoMet_MTases"/>
    <property type="match status" value="1"/>
</dbReference>
<dbReference type="Pfam" id="PF13649">
    <property type="entry name" value="Methyltransf_25"/>
    <property type="match status" value="1"/>
</dbReference>
<dbReference type="SUPFAM" id="SSF53335">
    <property type="entry name" value="S-adenosyl-L-methionine-dependent methyltransferases"/>
    <property type="match status" value="1"/>
</dbReference>
<dbReference type="EMBL" id="BFAZ01000016">
    <property type="protein sequence ID" value="GBF44610.1"/>
    <property type="molecule type" value="Genomic_DNA"/>
</dbReference>
<dbReference type="InterPro" id="IPR029063">
    <property type="entry name" value="SAM-dependent_MTases_sf"/>
</dbReference>
<name>A0A2P2DJ73_9LEPT</name>
<evidence type="ECO:0000259" key="2">
    <source>
        <dbReference type="Pfam" id="PF13649"/>
    </source>
</evidence>